<keyword evidence="2" id="KW-1003">Cell membrane</keyword>
<organism evidence="10 11">
    <name type="scientific">Ancylobacter mangrovi</name>
    <dbReference type="NCBI Taxonomy" id="2972472"/>
    <lineage>
        <taxon>Bacteria</taxon>
        <taxon>Pseudomonadati</taxon>
        <taxon>Pseudomonadota</taxon>
        <taxon>Alphaproteobacteria</taxon>
        <taxon>Hyphomicrobiales</taxon>
        <taxon>Xanthobacteraceae</taxon>
        <taxon>Ancylobacter</taxon>
    </lineage>
</organism>
<keyword evidence="7 8" id="KW-0472">Membrane</keyword>
<evidence type="ECO:0000259" key="9">
    <source>
        <dbReference type="Pfam" id="PF02366"/>
    </source>
</evidence>
<name>A0A9X2PCC3_9HYPH</name>
<evidence type="ECO:0000313" key="11">
    <source>
        <dbReference type="Proteomes" id="UP001151088"/>
    </source>
</evidence>
<evidence type="ECO:0000256" key="1">
    <source>
        <dbReference type="ARBA" id="ARBA00004651"/>
    </source>
</evidence>
<dbReference type="InterPro" id="IPR003342">
    <property type="entry name" value="ArnT-like_N"/>
</dbReference>
<feature type="transmembrane region" description="Helical" evidence="8">
    <location>
        <begin position="333"/>
        <end position="353"/>
    </location>
</feature>
<evidence type="ECO:0000256" key="2">
    <source>
        <dbReference type="ARBA" id="ARBA00022475"/>
    </source>
</evidence>
<dbReference type="GO" id="GO:0016763">
    <property type="term" value="F:pentosyltransferase activity"/>
    <property type="evidence" value="ECO:0007669"/>
    <property type="project" value="TreeGrafter"/>
</dbReference>
<protein>
    <submittedName>
        <fullName evidence="10">Phospholipid carrier-dependent glycosyltransferase</fullName>
    </submittedName>
</protein>
<feature type="transmembrane region" description="Helical" evidence="8">
    <location>
        <begin position="216"/>
        <end position="240"/>
    </location>
</feature>
<evidence type="ECO:0000256" key="4">
    <source>
        <dbReference type="ARBA" id="ARBA00022679"/>
    </source>
</evidence>
<dbReference type="GO" id="GO:0006493">
    <property type="term" value="P:protein O-linked glycosylation"/>
    <property type="evidence" value="ECO:0007669"/>
    <property type="project" value="InterPro"/>
</dbReference>
<feature type="transmembrane region" description="Helical" evidence="8">
    <location>
        <begin position="390"/>
        <end position="411"/>
    </location>
</feature>
<accession>A0A9X2PCC3</accession>
<dbReference type="Pfam" id="PF02366">
    <property type="entry name" value="PMT"/>
    <property type="match status" value="1"/>
</dbReference>
<feature type="transmembrane region" description="Helical" evidence="8">
    <location>
        <begin position="252"/>
        <end position="270"/>
    </location>
</feature>
<feature type="transmembrane region" description="Helical" evidence="8">
    <location>
        <begin position="125"/>
        <end position="147"/>
    </location>
</feature>
<feature type="transmembrane region" description="Helical" evidence="8">
    <location>
        <begin position="417"/>
        <end position="438"/>
    </location>
</feature>
<feature type="transmembrane region" description="Helical" evidence="8">
    <location>
        <begin position="359"/>
        <end position="378"/>
    </location>
</feature>
<keyword evidence="4" id="KW-0808">Transferase</keyword>
<evidence type="ECO:0000313" key="10">
    <source>
        <dbReference type="EMBL" id="MCS0493518.1"/>
    </source>
</evidence>
<evidence type="ECO:0000256" key="7">
    <source>
        <dbReference type="ARBA" id="ARBA00023136"/>
    </source>
</evidence>
<feature type="transmembrane region" description="Helical" evidence="8">
    <location>
        <begin position="445"/>
        <end position="465"/>
    </location>
</feature>
<dbReference type="Proteomes" id="UP001151088">
    <property type="component" value="Unassembled WGS sequence"/>
</dbReference>
<dbReference type="PANTHER" id="PTHR33908:SF3">
    <property type="entry name" value="UNDECAPRENYL PHOSPHATE-ALPHA-4-AMINO-4-DEOXY-L-ARABINOSE ARABINOSYL TRANSFERASE"/>
    <property type="match status" value="1"/>
</dbReference>
<dbReference type="GO" id="GO:0010041">
    <property type="term" value="P:response to iron(III) ion"/>
    <property type="evidence" value="ECO:0007669"/>
    <property type="project" value="TreeGrafter"/>
</dbReference>
<reference evidence="10" key="1">
    <citation type="submission" date="2022-08" db="EMBL/GenBank/DDBJ databases">
        <authorList>
            <person name="Li F."/>
        </authorList>
    </citation>
    <scope>NUCLEOTIDE SEQUENCE</scope>
    <source>
        <strain evidence="10">MQZ15Z-1</strain>
    </source>
</reference>
<dbReference type="EMBL" id="JANTHZ010000001">
    <property type="protein sequence ID" value="MCS0493518.1"/>
    <property type="molecule type" value="Genomic_DNA"/>
</dbReference>
<dbReference type="PANTHER" id="PTHR33908">
    <property type="entry name" value="MANNOSYLTRANSFERASE YKCB-RELATED"/>
    <property type="match status" value="1"/>
</dbReference>
<keyword evidence="3" id="KW-0328">Glycosyltransferase</keyword>
<sequence length="580" mass="61985">MKPVTAREQERGATHLRRDGWQVAARIMSLFDAAASSHRRAGLFLVLLCLAALLPGMFAIPPVDRDEARFAYVSRQMVETGDLAEVRVGLEARHTRPLGLHWIQAGIVRAAEAAGYAKAPRTIGLYRLTSLAGGIAAALLTYWAALAFTSRRAALFAATLLVSSASFGVAGRLALPDMPLVACIAAMMGALGRLYMRDAVADAGGWRLPAILWSALALALMVKGLIAPLYPALAVGALVAVDRSARVLRGSAPLAGLGLCLVVGALWFVLRHFGGSDGDPALRALTGAVRPVFDGFRALPGTYLLMFWGMFWPGAPLAALAVPIVWKARRLRAMRFLVAWVLPAWILFELLPAKVPAQLMPVFPALAILIAVAVERGALALSNTRLVRVLWLWPVIGALIAVLALLGLAVFDGTTSLLAWPLLIAGFYALVTAASFVRDYGIEKATLLAIAGMLVSGFGVVQLVLPQMQSLWISPRLAALASRTPCAEGSGERIVAAAGFSEPSLLFAMPGPVRFVDGEGAADFLDQPGCRVVFVERRQEARFGRRAEWLGLHIERGAEVAGFDPAAGRRVRLSLYRNAD</sequence>
<gene>
    <name evidence="10" type="ORF">NVS89_00305</name>
</gene>
<keyword evidence="11" id="KW-1185">Reference proteome</keyword>
<evidence type="ECO:0000256" key="5">
    <source>
        <dbReference type="ARBA" id="ARBA00022692"/>
    </source>
</evidence>
<dbReference type="AlphaFoldDB" id="A0A9X2PCC3"/>
<evidence type="ECO:0000256" key="8">
    <source>
        <dbReference type="SAM" id="Phobius"/>
    </source>
</evidence>
<dbReference type="GO" id="GO:0000030">
    <property type="term" value="F:mannosyltransferase activity"/>
    <property type="evidence" value="ECO:0007669"/>
    <property type="project" value="InterPro"/>
</dbReference>
<comment type="caution">
    <text evidence="10">The sequence shown here is derived from an EMBL/GenBank/DDBJ whole genome shotgun (WGS) entry which is preliminary data.</text>
</comment>
<dbReference type="GO" id="GO:0005886">
    <property type="term" value="C:plasma membrane"/>
    <property type="evidence" value="ECO:0007669"/>
    <property type="project" value="UniProtKB-SubCell"/>
</dbReference>
<keyword evidence="5 8" id="KW-0812">Transmembrane</keyword>
<feature type="transmembrane region" description="Helical" evidence="8">
    <location>
        <begin position="303"/>
        <end position="326"/>
    </location>
</feature>
<feature type="transmembrane region" description="Helical" evidence="8">
    <location>
        <begin position="153"/>
        <end position="171"/>
    </location>
</feature>
<evidence type="ECO:0000256" key="6">
    <source>
        <dbReference type="ARBA" id="ARBA00022989"/>
    </source>
</evidence>
<keyword evidence="6 8" id="KW-1133">Transmembrane helix</keyword>
<proteinExistence type="predicted"/>
<feature type="domain" description="ArnT-like N-terminal" evidence="9">
    <location>
        <begin position="122"/>
        <end position="241"/>
    </location>
</feature>
<comment type="subcellular location">
    <subcellularLocation>
        <location evidence="1">Cell membrane</location>
        <topology evidence="1">Multi-pass membrane protein</topology>
    </subcellularLocation>
</comment>
<dbReference type="GO" id="GO:0009103">
    <property type="term" value="P:lipopolysaccharide biosynthetic process"/>
    <property type="evidence" value="ECO:0007669"/>
    <property type="project" value="TreeGrafter"/>
</dbReference>
<feature type="transmembrane region" description="Helical" evidence="8">
    <location>
        <begin position="41"/>
        <end position="60"/>
    </location>
</feature>
<dbReference type="InterPro" id="IPR050297">
    <property type="entry name" value="LipidA_mod_glycosyltrf_83"/>
</dbReference>
<dbReference type="RefSeq" id="WP_258730451.1">
    <property type="nucleotide sequence ID" value="NZ_JANTHZ010000001.1"/>
</dbReference>
<evidence type="ECO:0000256" key="3">
    <source>
        <dbReference type="ARBA" id="ARBA00022676"/>
    </source>
</evidence>